<evidence type="ECO:0000256" key="3">
    <source>
        <dbReference type="ARBA" id="ARBA00022475"/>
    </source>
</evidence>
<dbReference type="Pfam" id="PF03600">
    <property type="entry name" value="CitMHS"/>
    <property type="match status" value="1"/>
</dbReference>
<feature type="region of interest" description="Disordered" evidence="7">
    <location>
        <begin position="279"/>
        <end position="307"/>
    </location>
</feature>
<feature type="transmembrane region" description="Helical" evidence="8">
    <location>
        <begin position="902"/>
        <end position="935"/>
    </location>
</feature>
<organism evidence="10 11">
    <name type="scientific">Acer negundo</name>
    <name type="common">Box elder</name>
    <dbReference type="NCBI Taxonomy" id="4023"/>
    <lineage>
        <taxon>Eukaryota</taxon>
        <taxon>Viridiplantae</taxon>
        <taxon>Streptophyta</taxon>
        <taxon>Embryophyta</taxon>
        <taxon>Tracheophyta</taxon>
        <taxon>Spermatophyta</taxon>
        <taxon>Magnoliopsida</taxon>
        <taxon>eudicotyledons</taxon>
        <taxon>Gunneridae</taxon>
        <taxon>Pentapetalae</taxon>
        <taxon>rosids</taxon>
        <taxon>malvids</taxon>
        <taxon>Sapindales</taxon>
        <taxon>Sapindaceae</taxon>
        <taxon>Hippocastanoideae</taxon>
        <taxon>Acereae</taxon>
        <taxon>Acer</taxon>
    </lineage>
</organism>
<dbReference type="CDD" id="cd01117">
    <property type="entry name" value="YbiR_permease"/>
    <property type="match status" value="1"/>
</dbReference>
<evidence type="ECO:0000256" key="7">
    <source>
        <dbReference type="SAM" id="MobiDB-lite"/>
    </source>
</evidence>
<dbReference type="GO" id="GO:0055085">
    <property type="term" value="P:transmembrane transport"/>
    <property type="evidence" value="ECO:0007669"/>
    <property type="project" value="InterPro"/>
</dbReference>
<feature type="transmembrane region" description="Helical" evidence="8">
    <location>
        <begin position="542"/>
        <end position="566"/>
    </location>
</feature>
<dbReference type="Proteomes" id="UP001064489">
    <property type="component" value="Chromosome 2"/>
</dbReference>
<feature type="compositionally biased region" description="Basic and acidic residues" evidence="7">
    <location>
        <begin position="439"/>
        <end position="452"/>
    </location>
</feature>
<feature type="region of interest" description="Disordered" evidence="7">
    <location>
        <begin position="1"/>
        <end position="20"/>
    </location>
</feature>
<keyword evidence="4 8" id="KW-0812">Transmembrane</keyword>
<dbReference type="InterPro" id="IPR004680">
    <property type="entry name" value="Cit_transptr-like_dom"/>
</dbReference>
<protein>
    <recommendedName>
        <fullName evidence="9">Citrate transporter-like domain-containing protein</fullName>
    </recommendedName>
</protein>
<feature type="region of interest" description="Disordered" evidence="7">
    <location>
        <begin position="433"/>
        <end position="452"/>
    </location>
</feature>
<keyword evidence="6 8" id="KW-0472">Membrane</keyword>
<evidence type="ECO:0000256" key="2">
    <source>
        <dbReference type="ARBA" id="ARBA00022448"/>
    </source>
</evidence>
<name>A0AAD5IBC6_ACENE</name>
<evidence type="ECO:0000259" key="9">
    <source>
        <dbReference type="Pfam" id="PF03600"/>
    </source>
</evidence>
<keyword evidence="5 8" id="KW-1133">Transmembrane helix</keyword>
<evidence type="ECO:0000256" key="4">
    <source>
        <dbReference type="ARBA" id="ARBA00022692"/>
    </source>
</evidence>
<comment type="subcellular location">
    <subcellularLocation>
        <location evidence="1">Cell membrane</location>
        <topology evidence="1">Multi-pass membrane protein</topology>
    </subcellularLocation>
</comment>
<keyword evidence="3" id="KW-1003">Cell membrane</keyword>
<proteinExistence type="predicted"/>
<evidence type="ECO:0000256" key="5">
    <source>
        <dbReference type="ARBA" id="ARBA00022989"/>
    </source>
</evidence>
<gene>
    <name evidence="10" type="ORF">LWI28_000864</name>
</gene>
<dbReference type="AlphaFoldDB" id="A0AAD5IBC6"/>
<reference evidence="10" key="2">
    <citation type="submission" date="2023-02" db="EMBL/GenBank/DDBJ databases">
        <authorList>
            <person name="Swenson N.G."/>
            <person name="Wegrzyn J.L."/>
            <person name="Mcevoy S.L."/>
        </authorList>
    </citation>
    <scope>NUCLEOTIDE SEQUENCE</scope>
    <source>
        <strain evidence="10">91603</strain>
        <tissue evidence="10">Leaf</tissue>
    </source>
</reference>
<keyword evidence="11" id="KW-1185">Reference proteome</keyword>
<feature type="transmembrane region" description="Helical" evidence="8">
    <location>
        <begin position="947"/>
        <end position="965"/>
    </location>
</feature>
<evidence type="ECO:0000313" key="10">
    <source>
        <dbReference type="EMBL" id="KAI9159679.1"/>
    </source>
</evidence>
<feature type="transmembrane region" description="Helical" evidence="8">
    <location>
        <begin position="1077"/>
        <end position="1095"/>
    </location>
</feature>
<dbReference type="EMBL" id="JAJSOW010000106">
    <property type="protein sequence ID" value="KAI9159679.1"/>
    <property type="molecule type" value="Genomic_DNA"/>
</dbReference>
<dbReference type="PANTHER" id="PTHR43302">
    <property type="entry name" value="TRANSPORTER ARSB-RELATED"/>
    <property type="match status" value="1"/>
</dbReference>
<accession>A0AAD5IBC6</accession>
<evidence type="ECO:0000256" key="6">
    <source>
        <dbReference type="ARBA" id="ARBA00023136"/>
    </source>
</evidence>
<feature type="transmembrane region" description="Helical" evidence="8">
    <location>
        <begin position="1034"/>
        <end position="1057"/>
    </location>
</feature>
<dbReference type="GO" id="GO:0005886">
    <property type="term" value="C:plasma membrane"/>
    <property type="evidence" value="ECO:0007669"/>
    <property type="project" value="UniProtKB-SubCell"/>
</dbReference>
<evidence type="ECO:0000256" key="8">
    <source>
        <dbReference type="SAM" id="Phobius"/>
    </source>
</evidence>
<feature type="transmembrane region" description="Helical" evidence="8">
    <location>
        <begin position="732"/>
        <end position="756"/>
    </location>
</feature>
<feature type="domain" description="Citrate transporter-like" evidence="9">
    <location>
        <begin position="587"/>
        <end position="1043"/>
    </location>
</feature>
<keyword evidence="2" id="KW-0813">Transport</keyword>
<dbReference type="PANTHER" id="PTHR43302:SF15">
    <property type="entry name" value="SILICON EFFLUX TRANSPORTER LSI2"/>
    <property type="match status" value="1"/>
</dbReference>
<sequence>MMMTTISSNSGVNNNSNNSSSVETVNAAATAIVSAESRIQPTTVQKRRWGSCWSLYWCFGSHKSSKRITHAVFVSEPVVTGAAAAPASENLTHSTTIVLPFIAPPSSPASFLQSDPPSATQSPAGLLSLTSLSINTYSPRGHASIFTIGPYAHETQLVTPPVFSAVTTEPSTALCTPPPESVQLTTPSSPEVPFAQLLTSSLERARRYSGPNQKFSLSHYGFQSLYPGSPGGQLISPGSAISNSGTSSPFPDRCAILEFSMGEAPKLLGFEHFTTRNWGSRLGSGSVTPDGAGMGSRMGSGSLTPDGAGLGSRLGSGCVTPDGAGLGSRLGSGSLTPDGAGPASRDGFLLEYHISEVASLANSENGSKNDEHIIDHRVSFELSGEEVARCLANKSVTSPRIISKCPQEISAEDQLQRDGKLNDSENHFVLSTAETSNEMPEKTSGEVEEEHSYRKQRSITLGSIKEFNFDNAEGENSDKPSSSEWWANEKVVGKEAKLSNTWTFFPMLQSEVSFASLGSDDGRLDGLIYCRDKKLTNKQPPFFGFVLFFVFHELISLHVINIKLLVFRNKVIRPSKLEQWQWLRQLRTAGSLLGAMLMVIFQVITPDQAYAAIDLPILGLLFGTMVVSVYLERADMFKYLSKLLSWKSRGPKDLLCRICLISAISSALFTNDTTCVVLTEFVLKIARQHNLPPHPFLLALASSANIGSSATPIGNPQNLVIAVQSKISFGNFVIGILPAMLVGVLVNAVILLAMYWKLLSSQKDEEDATAEIVAEEDVNSHRFSPATMSHSTSLNSQEWNKREIISLQSSPNVNGQKGHVDNTLRIRANSVDNEIHRVSSGASDSARIPIESKEVLSTDVSFQRREETVLSKGVASVASLRDVLSVQSLQGKERWKRMLWKACVYLVTIGMLVSLLMGLNMSWTAITAALALAVLDFKDARPNLEKVSYSLLIFFCGMFITVDGFNRTGIPSNLWDRMEPYAQIDHISGIAVLAVVILFLSNLASNVPTVLLLGARVAASAAAISEADEKKAWLILAWVSTVAGNLSLLGSAANLIVCEQARRAPYLGYTLSFWRHLKFGVPSTLIVTAIGLTLIR</sequence>
<feature type="transmembrane region" description="Helical" evidence="8">
    <location>
        <begin position="610"/>
        <end position="633"/>
    </location>
</feature>
<feature type="transmembrane region" description="Helical" evidence="8">
    <location>
        <begin position="586"/>
        <end position="604"/>
    </location>
</feature>
<feature type="transmembrane region" description="Helical" evidence="8">
    <location>
        <begin position="986"/>
        <end position="1004"/>
    </location>
</feature>
<reference evidence="10" key="1">
    <citation type="journal article" date="2022" name="Plant J.">
        <title>Strategies of tolerance reflected in two North American maple genomes.</title>
        <authorList>
            <person name="McEvoy S.L."/>
            <person name="Sezen U.U."/>
            <person name="Trouern-Trend A."/>
            <person name="McMahon S.M."/>
            <person name="Schaberg P.G."/>
            <person name="Yang J."/>
            <person name="Wegrzyn J.L."/>
            <person name="Swenson N.G."/>
        </authorList>
    </citation>
    <scope>NUCLEOTIDE SEQUENCE</scope>
    <source>
        <strain evidence="10">91603</strain>
    </source>
</reference>
<evidence type="ECO:0000313" key="11">
    <source>
        <dbReference type="Proteomes" id="UP001064489"/>
    </source>
</evidence>
<comment type="caution">
    <text evidence="10">The sequence shown here is derived from an EMBL/GenBank/DDBJ whole genome shotgun (WGS) entry which is preliminary data.</text>
</comment>
<evidence type="ECO:0000256" key="1">
    <source>
        <dbReference type="ARBA" id="ARBA00004651"/>
    </source>
</evidence>